<keyword evidence="2" id="KW-1185">Reference proteome</keyword>
<comment type="caution">
    <text evidence="1">The sequence shown here is derived from an EMBL/GenBank/DDBJ whole genome shotgun (WGS) entry which is preliminary data.</text>
</comment>
<gene>
    <name evidence="1" type="ORF">F3Y22_tig00111000pilonHSYRG00156</name>
</gene>
<sequence>MKKYPSQQSYAQPMAEVSVLKESTLPPFNVPLRKNSSQACASNLVQGEKLQPSSCSMPCTSASVGNVCSLSTRSSTVTTVAEDSDCNERVGSKTVESKENLQKIEFSSTAAQEDLEEKAVKKVPGEALSMSTTNETLKDVQAMTPDKPNRDSIQVGDVPCHNTIVAKRTFLNPLVASFQMDLWKLKHLNMHPKILKRSKKCTINAHVYKEILLDKDCLPLDLGPSTSEKSSTISLGMNHCRRKKAANAAAPISVNNSSSLTNNMDGEVKERIYRMVLFLQVINKEKVFWVSLRSKLALFKRNGFFEEGLNRFISK</sequence>
<name>A0A6A2ZAJ6_HIBSY</name>
<proteinExistence type="predicted"/>
<accession>A0A6A2ZAJ6</accession>
<organism evidence="1 2">
    <name type="scientific">Hibiscus syriacus</name>
    <name type="common">Rose of Sharon</name>
    <dbReference type="NCBI Taxonomy" id="106335"/>
    <lineage>
        <taxon>Eukaryota</taxon>
        <taxon>Viridiplantae</taxon>
        <taxon>Streptophyta</taxon>
        <taxon>Embryophyta</taxon>
        <taxon>Tracheophyta</taxon>
        <taxon>Spermatophyta</taxon>
        <taxon>Magnoliopsida</taxon>
        <taxon>eudicotyledons</taxon>
        <taxon>Gunneridae</taxon>
        <taxon>Pentapetalae</taxon>
        <taxon>rosids</taxon>
        <taxon>malvids</taxon>
        <taxon>Malvales</taxon>
        <taxon>Malvaceae</taxon>
        <taxon>Malvoideae</taxon>
        <taxon>Hibiscus</taxon>
    </lineage>
</organism>
<dbReference type="EMBL" id="VEPZ02001196">
    <property type="protein sequence ID" value="KAE8688125.1"/>
    <property type="molecule type" value="Genomic_DNA"/>
</dbReference>
<dbReference type="Proteomes" id="UP000436088">
    <property type="component" value="Unassembled WGS sequence"/>
</dbReference>
<reference evidence="1" key="1">
    <citation type="submission" date="2019-09" db="EMBL/GenBank/DDBJ databases">
        <title>Draft genome information of white flower Hibiscus syriacus.</title>
        <authorList>
            <person name="Kim Y.-M."/>
        </authorList>
    </citation>
    <scope>NUCLEOTIDE SEQUENCE [LARGE SCALE GENOMIC DNA]</scope>
    <source>
        <strain evidence="1">YM2019G1</strain>
    </source>
</reference>
<evidence type="ECO:0000313" key="2">
    <source>
        <dbReference type="Proteomes" id="UP000436088"/>
    </source>
</evidence>
<protein>
    <submittedName>
        <fullName evidence="1">Uncharacterized protein</fullName>
    </submittedName>
</protein>
<dbReference type="AlphaFoldDB" id="A0A6A2ZAJ6"/>
<evidence type="ECO:0000313" key="1">
    <source>
        <dbReference type="EMBL" id="KAE8688125.1"/>
    </source>
</evidence>